<keyword evidence="3" id="KW-1185">Reference proteome</keyword>
<accession>A0A8J2RYG7</accession>
<dbReference type="Proteomes" id="UP000789390">
    <property type="component" value="Unassembled WGS sequence"/>
</dbReference>
<sequence length="86" mass="9681">MLLVITGSFLCVSVVLQCDPDKKFRQMMRSSRPDFQFGSGNMYNNPYTNPMRMYESSTVTVADHDAYAKHVPTCFHRPPGNVASST</sequence>
<protein>
    <recommendedName>
        <fullName evidence="4">Secreted protein</fullName>
    </recommendedName>
</protein>
<keyword evidence="1" id="KW-0732">Signal</keyword>
<evidence type="ECO:0000313" key="2">
    <source>
        <dbReference type="EMBL" id="CAH0111352.1"/>
    </source>
</evidence>
<gene>
    <name evidence="2" type="ORF">DGAL_LOCUS14992</name>
</gene>
<feature type="signal peptide" evidence="1">
    <location>
        <begin position="1"/>
        <end position="17"/>
    </location>
</feature>
<dbReference type="AlphaFoldDB" id="A0A8J2RYG7"/>
<proteinExistence type="predicted"/>
<comment type="caution">
    <text evidence="2">The sequence shown here is derived from an EMBL/GenBank/DDBJ whole genome shotgun (WGS) entry which is preliminary data.</text>
</comment>
<dbReference type="EMBL" id="CAKKLH010000314">
    <property type="protein sequence ID" value="CAH0111352.1"/>
    <property type="molecule type" value="Genomic_DNA"/>
</dbReference>
<evidence type="ECO:0000256" key="1">
    <source>
        <dbReference type="SAM" id="SignalP"/>
    </source>
</evidence>
<evidence type="ECO:0000313" key="3">
    <source>
        <dbReference type="Proteomes" id="UP000789390"/>
    </source>
</evidence>
<reference evidence="2" key="1">
    <citation type="submission" date="2021-11" db="EMBL/GenBank/DDBJ databases">
        <authorList>
            <person name="Schell T."/>
        </authorList>
    </citation>
    <scope>NUCLEOTIDE SEQUENCE</scope>
    <source>
        <strain evidence="2">M5</strain>
    </source>
</reference>
<organism evidence="2 3">
    <name type="scientific">Daphnia galeata</name>
    <dbReference type="NCBI Taxonomy" id="27404"/>
    <lineage>
        <taxon>Eukaryota</taxon>
        <taxon>Metazoa</taxon>
        <taxon>Ecdysozoa</taxon>
        <taxon>Arthropoda</taxon>
        <taxon>Crustacea</taxon>
        <taxon>Branchiopoda</taxon>
        <taxon>Diplostraca</taxon>
        <taxon>Cladocera</taxon>
        <taxon>Anomopoda</taxon>
        <taxon>Daphniidae</taxon>
        <taxon>Daphnia</taxon>
    </lineage>
</organism>
<evidence type="ECO:0008006" key="4">
    <source>
        <dbReference type="Google" id="ProtNLM"/>
    </source>
</evidence>
<feature type="chain" id="PRO_5035164960" description="Secreted protein" evidence="1">
    <location>
        <begin position="18"/>
        <end position="86"/>
    </location>
</feature>
<name>A0A8J2RYG7_9CRUS</name>